<feature type="region of interest" description="Disordered" evidence="1">
    <location>
        <begin position="380"/>
        <end position="487"/>
    </location>
</feature>
<feature type="compositionally biased region" description="Low complexity" evidence="1">
    <location>
        <begin position="398"/>
        <end position="409"/>
    </location>
</feature>
<dbReference type="PROSITE" id="PS00108">
    <property type="entry name" value="PROTEIN_KINASE_ST"/>
    <property type="match status" value="1"/>
</dbReference>
<dbReference type="InterPro" id="IPR051681">
    <property type="entry name" value="Ser/Thr_Kinases-Pseudokinases"/>
</dbReference>
<dbReference type="EMBL" id="JAEHOE010000010">
    <property type="protein sequence ID" value="KAG2498431.1"/>
    <property type="molecule type" value="Genomic_DNA"/>
</dbReference>
<feature type="region of interest" description="Disordered" evidence="1">
    <location>
        <begin position="1125"/>
        <end position="1174"/>
    </location>
</feature>
<feature type="compositionally biased region" description="Gly residues" evidence="1">
    <location>
        <begin position="230"/>
        <end position="240"/>
    </location>
</feature>
<dbReference type="PANTHER" id="PTHR44329">
    <property type="entry name" value="SERINE/THREONINE-PROTEIN KINASE TNNI3K-RELATED"/>
    <property type="match status" value="1"/>
</dbReference>
<dbReference type="OrthoDB" id="546558at2759"/>
<dbReference type="InterPro" id="IPR008271">
    <property type="entry name" value="Ser/Thr_kinase_AS"/>
</dbReference>
<dbReference type="AlphaFoldDB" id="A0A836C2V7"/>
<feature type="region of interest" description="Disordered" evidence="1">
    <location>
        <begin position="852"/>
        <end position="876"/>
    </location>
</feature>
<dbReference type="GO" id="GO:0005524">
    <property type="term" value="F:ATP binding"/>
    <property type="evidence" value="ECO:0007669"/>
    <property type="project" value="InterPro"/>
</dbReference>
<feature type="region of interest" description="Disordered" evidence="1">
    <location>
        <begin position="312"/>
        <end position="351"/>
    </location>
</feature>
<feature type="compositionally biased region" description="Low complexity" evidence="1">
    <location>
        <begin position="476"/>
        <end position="487"/>
    </location>
</feature>
<sequence>MDQSYLADRVRCANGTSVTVQYTILTQFNAATAQAPGVDLFAPLPPGEIAIMAMRNGAIITPYCFPPTLAGAISSVYKRPSFLPGTNDFEATATLPPALFTLPCVNDTTAHPLRRCWAHVGRHIDFSGAVTYVDAVGKSVPNGYYSHLVDVFVLCEHLLSEECVNRLGPLGCMAVTVAAAASPPPQSPLPPYDGPAPPRKPSPPPSVRIDPGVDAGPPPPAGSGAPQAAEGGGGSSGGSGSGAVVGLAVGGAVGGVAVLALIAAGLVWSRRRQAAEAAAEAAEAAARKGYGDPADGDVEACQSRQAYDSAACFSHQSRGSRGSRASRGSRTSASGVLRGSKSATGALPSGGGGACDCHVHAGGCRAGCQPGNCICRPPSTAGSGVGSSVGGGTGTGGPNSSTQQSSPSPHSNRGRGGGAPEVPQTGVPPGPISAAVGTLFASPSPSRASHGATPSAGGGTNPGASDAASGGRVLQGPGPSSSVSGGLHGHSSLSAFITPDPSLASDGAGAVGEVVVTRMTPARPDVRLGPACLERVTLLPVLRGKGAYGRVVEGLWAGQRVAVKLLHQNLFEEVTGPEDVVVGPLAGSASGTDPAPGGPAPPEAGAPRQPPAPAGPPAPPLERQVLALAQEVEVLGRCDHPNVVRLFAACLAPPRPLLVMELCDTNLHSLMAEAPRRLLPMVTVLAIALDIARALEYLHPTITHRDLKPANVLINAPNSPRPIAKLSDFGLSRLRHTVRSTAHPLAGTPAYIAPECYDVGNRVVTHHADLYSFGALLWTLLAGQEPWKKLSVPAIAYKVAALHERPPLDVIPQRRCSPRLAALLGWCWEADPLRRPAAAEVAKELEGLLQQALAGGSQSDSPAGSQGAGGSLGGSSSRMGLAARMPLAAAAGLGLGLAGPWGAAGAPAPVGPGSGGPSPGPSSQRGRSGPGNSGFGTSAAGVASGPGMGGPGALGGTLGAVSARSSGRGMGPTGPDPATGSNTVGPGSTGDNSLSLPPEDSVVDTLQGLERLHRPPDGVILPDRPDLDLSIAGTTVSINDMALLGGMSGWGAQPLVGAALEPVPETPTSETADEAAAAAAAAAERPPYNRLGTGITGAQPPAIDESTVMRQLGVVVLEVGPTAAASGTPTAGAPAAASALAPAPAAPAGGAGEEEEEFLHPERWTPGSASVDGA</sequence>
<dbReference type="Gene3D" id="1.10.510.10">
    <property type="entry name" value="Transferase(Phosphotransferase) domain 1"/>
    <property type="match status" value="1"/>
</dbReference>
<evidence type="ECO:0000313" key="3">
    <source>
        <dbReference type="EMBL" id="KAG2498431.1"/>
    </source>
</evidence>
<keyword evidence="4" id="KW-1185">Reference proteome</keyword>
<dbReference type="GO" id="GO:0004674">
    <property type="term" value="F:protein serine/threonine kinase activity"/>
    <property type="evidence" value="ECO:0007669"/>
    <property type="project" value="TreeGrafter"/>
</dbReference>
<feature type="region of interest" description="Disordered" evidence="1">
    <location>
        <begin position="183"/>
        <end position="240"/>
    </location>
</feature>
<dbReference type="PANTHER" id="PTHR44329:SF214">
    <property type="entry name" value="PROTEIN KINASE DOMAIN-CONTAINING PROTEIN"/>
    <property type="match status" value="1"/>
</dbReference>
<feature type="compositionally biased region" description="Polar residues" evidence="1">
    <location>
        <begin position="979"/>
        <end position="995"/>
    </location>
</feature>
<organism evidence="3 4">
    <name type="scientific">Edaphochlamys debaryana</name>
    <dbReference type="NCBI Taxonomy" id="47281"/>
    <lineage>
        <taxon>Eukaryota</taxon>
        <taxon>Viridiplantae</taxon>
        <taxon>Chlorophyta</taxon>
        <taxon>core chlorophytes</taxon>
        <taxon>Chlorophyceae</taxon>
        <taxon>CS clade</taxon>
        <taxon>Chlamydomonadales</taxon>
        <taxon>Chlamydomonadales incertae sedis</taxon>
        <taxon>Edaphochlamys</taxon>
    </lineage>
</organism>
<feature type="region of interest" description="Disordered" evidence="1">
    <location>
        <begin position="908"/>
        <end position="1000"/>
    </location>
</feature>
<evidence type="ECO:0000259" key="2">
    <source>
        <dbReference type="PROSITE" id="PS50011"/>
    </source>
</evidence>
<evidence type="ECO:0000313" key="4">
    <source>
        <dbReference type="Proteomes" id="UP000612055"/>
    </source>
</evidence>
<accession>A0A836C2V7</accession>
<feature type="compositionally biased region" description="Low complexity" evidence="1">
    <location>
        <begin position="586"/>
        <end position="595"/>
    </location>
</feature>
<feature type="compositionally biased region" description="Low complexity" evidence="1">
    <location>
        <begin position="317"/>
        <end position="335"/>
    </location>
</feature>
<reference evidence="3" key="1">
    <citation type="journal article" date="2020" name="bioRxiv">
        <title>Comparative genomics of Chlamydomonas.</title>
        <authorList>
            <person name="Craig R.J."/>
            <person name="Hasan A.R."/>
            <person name="Ness R.W."/>
            <person name="Keightley P.D."/>
        </authorList>
    </citation>
    <scope>NUCLEOTIDE SEQUENCE</scope>
    <source>
        <strain evidence="3">CCAP 11/70</strain>
    </source>
</reference>
<dbReference type="InterPro" id="IPR011009">
    <property type="entry name" value="Kinase-like_dom_sf"/>
</dbReference>
<dbReference type="PROSITE" id="PS50011">
    <property type="entry name" value="PROTEIN_KINASE_DOM"/>
    <property type="match status" value="1"/>
</dbReference>
<feature type="compositionally biased region" description="Pro residues" evidence="1">
    <location>
        <begin position="596"/>
        <end position="620"/>
    </location>
</feature>
<name>A0A836C2V7_9CHLO</name>
<comment type="caution">
    <text evidence="3">The sequence shown here is derived from an EMBL/GenBank/DDBJ whole genome shotgun (WGS) entry which is preliminary data.</text>
</comment>
<dbReference type="SMART" id="SM00220">
    <property type="entry name" value="S_TKc"/>
    <property type="match status" value="1"/>
</dbReference>
<feature type="compositionally biased region" description="Pro residues" evidence="1">
    <location>
        <begin position="183"/>
        <end position="206"/>
    </location>
</feature>
<feature type="compositionally biased region" description="Low complexity" evidence="1">
    <location>
        <begin position="852"/>
        <end position="865"/>
    </location>
</feature>
<dbReference type="Pfam" id="PF00069">
    <property type="entry name" value="Pkinase"/>
    <property type="match status" value="1"/>
</dbReference>
<feature type="compositionally biased region" description="Gly residues" evidence="1">
    <location>
        <begin position="383"/>
        <end position="397"/>
    </location>
</feature>
<proteinExistence type="predicted"/>
<feature type="compositionally biased region" description="Gly residues" evidence="1">
    <location>
        <begin position="944"/>
        <end position="958"/>
    </location>
</feature>
<feature type="domain" description="Protein kinase" evidence="2">
    <location>
        <begin position="537"/>
        <end position="849"/>
    </location>
</feature>
<feature type="compositionally biased region" description="Low complexity" evidence="1">
    <location>
        <begin position="1125"/>
        <end position="1148"/>
    </location>
</feature>
<dbReference type="Proteomes" id="UP000612055">
    <property type="component" value="Unassembled WGS sequence"/>
</dbReference>
<feature type="region of interest" description="Disordered" evidence="1">
    <location>
        <begin position="582"/>
        <end position="620"/>
    </location>
</feature>
<evidence type="ECO:0000256" key="1">
    <source>
        <dbReference type="SAM" id="MobiDB-lite"/>
    </source>
</evidence>
<dbReference type="SUPFAM" id="SSF56112">
    <property type="entry name" value="Protein kinase-like (PK-like)"/>
    <property type="match status" value="1"/>
</dbReference>
<dbReference type="InterPro" id="IPR000719">
    <property type="entry name" value="Prot_kinase_dom"/>
</dbReference>
<gene>
    <name evidence="3" type="ORF">HYH03_003689</name>
</gene>
<protein>
    <recommendedName>
        <fullName evidence="2">Protein kinase domain-containing protein</fullName>
    </recommendedName>
</protein>